<dbReference type="OMA" id="GACYDQW"/>
<dbReference type="RefSeq" id="XP_040652154.1">
    <property type="nucleotide sequence ID" value="XM_040788382.1"/>
</dbReference>
<name>A0A135LXC6_PENPA</name>
<evidence type="ECO:0000313" key="2">
    <source>
        <dbReference type="Proteomes" id="UP000070168"/>
    </source>
</evidence>
<comment type="caution">
    <text evidence="1">The sequence shown here is derived from an EMBL/GenBank/DDBJ whole genome shotgun (WGS) entry which is preliminary data.</text>
</comment>
<dbReference type="STRING" id="5078.A0A135LXC6"/>
<dbReference type="PANTHER" id="PTHR42037:SF1">
    <property type="match status" value="1"/>
</dbReference>
<dbReference type="EMBL" id="LHQR01000014">
    <property type="protein sequence ID" value="KXG53619.1"/>
    <property type="molecule type" value="Genomic_DNA"/>
</dbReference>
<dbReference type="GeneID" id="63703682"/>
<sequence length="555" mass="62656">MLPSQKFYRAVRHLRNLTDQPSEEHSYRKDIPTQSTKHLLKAEDEMQLADDIAFLAQREEGVENVTAVTLQEKAHGLVICLASNHTPSDKTVGELNEIMALVSEYASEGKRRAESRAKIFDMVVDIRDDRILARIRPPWLPQPSRYVKRRPFLISQVQAFVSEISAISNQLPDFEILTQKAHQLIACLSPFKEPIPQNMRKEYQKNVILSCAELAGVGGTGLLEEHLQRLQVSPQIRDRGGIRQIDKLARYFFVCRDLIRVGRRLGYRPLFCNITIETLKAFQGRKPQGSSSICFVHAEMQQIIHYTKHPHNPSPRFIGCSKSACYLCDMFIQKHSEYRISHAHRRLYEKWTLPDLEYSSKEAQRLQAVLKSMAEEMANMAKMFQSGLRAPKQYGAESLAFLPLTSGSTASNTTITQLMSQDSPISSVKSDDDTKIASNDFSRNSCAGLSIESSTTSYLRLNQDDLPYSLNIKDIKNEFVVQIGAIFLDIDFASPGRLSIRHADGPLPKDVIDISRLSTISETKVAHNTSVSTMQLCLRHPSGFTIIVDFVRDGA</sequence>
<gene>
    <name evidence="1" type="ORF">PGRI_006690</name>
</gene>
<dbReference type="Proteomes" id="UP000070168">
    <property type="component" value="Unassembled WGS sequence"/>
</dbReference>
<proteinExistence type="predicted"/>
<dbReference type="Pfam" id="PF14441">
    <property type="entry name" value="OTT_1508_deam"/>
    <property type="match status" value="1"/>
</dbReference>
<organism evidence="1 2">
    <name type="scientific">Penicillium patulum</name>
    <name type="common">Penicillium griseofulvum</name>
    <dbReference type="NCBI Taxonomy" id="5078"/>
    <lineage>
        <taxon>Eukaryota</taxon>
        <taxon>Fungi</taxon>
        <taxon>Dikarya</taxon>
        <taxon>Ascomycota</taxon>
        <taxon>Pezizomycotina</taxon>
        <taxon>Eurotiomycetes</taxon>
        <taxon>Eurotiomycetidae</taxon>
        <taxon>Eurotiales</taxon>
        <taxon>Aspergillaceae</taxon>
        <taxon>Penicillium</taxon>
    </lineage>
</organism>
<accession>A0A135LXC6</accession>
<protein>
    <submittedName>
        <fullName evidence="1">Uncharacterized protein</fullName>
    </submittedName>
</protein>
<dbReference type="OrthoDB" id="4851849at2759"/>
<dbReference type="InterPro" id="IPR027796">
    <property type="entry name" value="OTT_1508_deam-like"/>
</dbReference>
<keyword evidence="2" id="KW-1185">Reference proteome</keyword>
<evidence type="ECO:0000313" key="1">
    <source>
        <dbReference type="EMBL" id="KXG53619.1"/>
    </source>
</evidence>
<dbReference type="PANTHER" id="PTHR42037">
    <property type="match status" value="1"/>
</dbReference>
<reference evidence="1 2" key="1">
    <citation type="journal article" date="2016" name="BMC Genomics">
        <title>Genome sequencing and secondary metabolism of the postharvest pathogen Penicillium griseofulvum.</title>
        <authorList>
            <person name="Banani H."/>
            <person name="Marcet-Houben M."/>
            <person name="Ballester A.R."/>
            <person name="Abbruscato P."/>
            <person name="Gonzalez-Candelas L."/>
            <person name="Gabaldon T."/>
            <person name="Spadaro D."/>
        </authorList>
    </citation>
    <scope>NUCLEOTIDE SEQUENCE [LARGE SCALE GENOMIC DNA]</scope>
    <source>
        <strain evidence="1 2">PG3</strain>
    </source>
</reference>
<dbReference type="AlphaFoldDB" id="A0A135LXC6"/>